<dbReference type="AlphaFoldDB" id="C7R5K3"/>
<protein>
    <submittedName>
        <fullName evidence="2">Uncharacterized protein</fullName>
    </submittedName>
</protein>
<gene>
    <name evidence="2" type="ordered locus">Jden_1628</name>
</gene>
<dbReference type="HOGENOM" id="CLU_2369096_0_0_11"/>
<proteinExistence type="predicted"/>
<evidence type="ECO:0000313" key="3">
    <source>
        <dbReference type="Proteomes" id="UP000000628"/>
    </source>
</evidence>
<sequence length="95" mass="10579">MGRTAQSPLADGRHVYAARSPVTVDTRSMSDTSVSTTRTTPDEEWVDPRTVTRIGVLMANGQLAPREFITREEAEAWAQPGEDVVEWNLVCECDR</sequence>
<evidence type="ECO:0000313" key="2">
    <source>
        <dbReference type="EMBL" id="ACV09276.1"/>
    </source>
</evidence>
<feature type="region of interest" description="Disordered" evidence="1">
    <location>
        <begin position="1"/>
        <end position="43"/>
    </location>
</feature>
<dbReference type="KEGG" id="jde:Jden_1628"/>
<name>C7R5K3_JONDD</name>
<dbReference type="EMBL" id="CP001706">
    <property type="protein sequence ID" value="ACV09276.1"/>
    <property type="molecule type" value="Genomic_DNA"/>
</dbReference>
<accession>C7R5K3</accession>
<dbReference type="Proteomes" id="UP000000628">
    <property type="component" value="Chromosome"/>
</dbReference>
<feature type="compositionally biased region" description="Polar residues" evidence="1">
    <location>
        <begin position="23"/>
        <end position="39"/>
    </location>
</feature>
<organism evidence="2 3">
    <name type="scientific">Jonesia denitrificans (strain ATCC 14870 / DSM 20603 / BCRC 15368 / CIP 55.134 / JCM 11481 / NBRC 15587 / NCTC 10816 / Prevot 55134)</name>
    <name type="common">Listeria denitrificans</name>
    <dbReference type="NCBI Taxonomy" id="471856"/>
    <lineage>
        <taxon>Bacteria</taxon>
        <taxon>Bacillati</taxon>
        <taxon>Actinomycetota</taxon>
        <taxon>Actinomycetes</taxon>
        <taxon>Micrococcales</taxon>
        <taxon>Jonesiaceae</taxon>
        <taxon>Jonesia</taxon>
    </lineage>
</organism>
<evidence type="ECO:0000256" key="1">
    <source>
        <dbReference type="SAM" id="MobiDB-lite"/>
    </source>
</evidence>
<dbReference type="eggNOG" id="ENOG50339UX">
    <property type="taxonomic scope" value="Bacteria"/>
</dbReference>
<keyword evidence="3" id="KW-1185">Reference proteome</keyword>
<reference evidence="2 3" key="1">
    <citation type="journal article" date="2009" name="Stand. Genomic Sci.">
        <title>Complete genome sequence of Jonesia denitrificans type strain (Prevot 55134).</title>
        <authorList>
            <person name="Pukall R."/>
            <person name="Gehrich-Schroter G."/>
            <person name="Lapidus A."/>
            <person name="Nolan M."/>
            <person name="Glavina Del Rio T."/>
            <person name="Lucas S."/>
            <person name="Chen F."/>
            <person name="Tice H."/>
            <person name="Pitluck S."/>
            <person name="Cheng J.F."/>
            <person name="Copeland A."/>
            <person name="Saunders E."/>
            <person name="Brettin T."/>
            <person name="Detter J.C."/>
            <person name="Bruce D."/>
            <person name="Goodwin L."/>
            <person name="Pati A."/>
            <person name="Ivanova N."/>
            <person name="Mavromatis K."/>
            <person name="Ovchinnikova G."/>
            <person name="Chen A."/>
            <person name="Palaniappan K."/>
            <person name="Land M."/>
            <person name="Hauser L."/>
            <person name="Chang Y.J."/>
            <person name="Jeffries C.D."/>
            <person name="Chain P."/>
            <person name="Goker M."/>
            <person name="Bristow J."/>
            <person name="Eisen J.A."/>
            <person name="Markowitz V."/>
            <person name="Hugenholtz P."/>
            <person name="Kyrpides N.C."/>
            <person name="Klenk H.P."/>
            <person name="Han C."/>
        </authorList>
    </citation>
    <scope>NUCLEOTIDE SEQUENCE [LARGE SCALE GENOMIC DNA]</scope>
    <source>
        <strain evidence="3">ATCC 14870 / DSM 20603 / BCRC 15368 / CIP 55.134 / JCM 11481 / NBRC 15587 / NCTC 10816 / Prevot 55134</strain>
    </source>
</reference>